<protein>
    <submittedName>
        <fullName evidence="2">Transcriptional regulator, PadR family</fullName>
    </submittedName>
</protein>
<name>A0A285VSR4_9MICO</name>
<dbReference type="Gene3D" id="1.10.10.10">
    <property type="entry name" value="Winged helix-like DNA-binding domain superfamily/Winged helix DNA-binding domain"/>
    <property type="match status" value="1"/>
</dbReference>
<accession>A0A285VSR4</accession>
<gene>
    <name evidence="2" type="ORF">SAMN05421879_11096</name>
</gene>
<dbReference type="InterPro" id="IPR005149">
    <property type="entry name" value="Tscrpt_reg_PadR_N"/>
</dbReference>
<dbReference type="InterPro" id="IPR036388">
    <property type="entry name" value="WH-like_DNA-bd_sf"/>
</dbReference>
<dbReference type="Proteomes" id="UP000219688">
    <property type="component" value="Unassembled WGS sequence"/>
</dbReference>
<dbReference type="SUPFAM" id="SSF46785">
    <property type="entry name" value="Winged helix' DNA-binding domain"/>
    <property type="match status" value="1"/>
</dbReference>
<feature type="domain" description="Transcription regulator PadR N-terminal" evidence="1">
    <location>
        <begin position="12"/>
        <end position="85"/>
    </location>
</feature>
<proteinExistence type="predicted"/>
<evidence type="ECO:0000313" key="3">
    <source>
        <dbReference type="Proteomes" id="UP000219688"/>
    </source>
</evidence>
<reference evidence="3" key="1">
    <citation type="submission" date="2017-08" db="EMBL/GenBank/DDBJ databases">
        <authorList>
            <person name="Varghese N."/>
            <person name="Submissions S."/>
        </authorList>
    </citation>
    <scope>NUCLEOTIDE SEQUENCE [LARGE SCALE GENOMIC DNA]</scope>
    <source>
        <strain evidence="3">USBA17B2</strain>
    </source>
</reference>
<sequence>MSTGLREPSFLILTALVNQPLHGYALLEAVVEASGGRVRLAVGSLYATLDRMAAQGWVAVAEEEVVNGRLRRTYEITAAGKSVLTAEVERMNSLVVEASRRLGFAPRPRRAGGVA</sequence>
<evidence type="ECO:0000259" key="1">
    <source>
        <dbReference type="Pfam" id="PF03551"/>
    </source>
</evidence>
<dbReference type="InterPro" id="IPR036390">
    <property type="entry name" value="WH_DNA-bd_sf"/>
</dbReference>
<organism evidence="2 3">
    <name type="scientific">Ornithinimicrobium cerasi</name>
    <dbReference type="NCBI Taxonomy" id="2248773"/>
    <lineage>
        <taxon>Bacteria</taxon>
        <taxon>Bacillati</taxon>
        <taxon>Actinomycetota</taxon>
        <taxon>Actinomycetes</taxon>
        <taxon>Micrococcales</taxon>
        <taxon>Ornithinimicrobiaceae</taxon>
        <taxon>Ornithinimicrobium</taxon>
    </lineage>
</organism>
<dbReference type="PANTHER" id="PTHR33169:SF13">
    <property type="entry name" value="PADR-FAMILY TRANSCRIPTIONAL REGULATOR"/>
    <property type="match status" value="1"/>
</dbReference>
<dbReference type="InterPro" id="IPR052509">
    <property type="entry name" value="Metal_resp_DNA-bind_regulator"/>
</dbReference>
<evidence type="ECO:0000313" key="2">
    <source>
        <dbReference type="EMBL" id="SOC57099.1"/>
    </source>
</evidence>
<dbReference type="EMBL" id="OBQK01000010">
    <property type="protein sequence ID" value="SOC57099.1"/>
    <property type="molecule type" value="Genomic_DNA"/>
</dbReference>
<dbReference type="PANTHER" id="PTHR33169">
    <property type="entry name" value="PADR-FAMILY TRANSCRIPTIONAL REGULATOR"/>
    <property type="match status" value="1"/>
</dbReference>
<dbReference type="Pfam" id="PF03551">
    <property type="entry name" value="PadR"/>
    <property type="match status" value="1"/>
</dbReference>
<dbReference type="RefSeq" id="WP_097188865.1">
    <property type="nucleotide sequence ID" value="NZ_OBQK01000010.1"/>
</dbReference>
<keyword evidence="3" id="KW-1185">Reference proteome</keyword>
<dbReference type="AlphaFoldDB" id="A0A285VSR4"/>